<reference evidence="5 6" key="1">
    <citation type="submission" date="2023-08" db="EMBL/GenBank/DDBJ databases">
        <authorList>
            <person name="Park J.-S."/>
        </authorList>
    </citation>
    <scope>NUCLEOTIDE SEQUENCE [LARGE SCALE GENOMIC DNA]</scope>
    <source>
        <strain evidence="5 6">2205SS18-9</strain>
    </source>
</reference>
<evidence type="ECO:0000313" key="5">
    <source>
        <dbReference type="EMBL" id="MDP5274284.1"/>
    </source>
</evidence>
<dbReference type="Pfam" id="PF00155">
    <property type="entry name" value="Aminotran_1_2"/>
    <property type="match status" value="1"/>
</dbReference>
<keyword evidence="2 5" id="KW-0032">Aminotransferase</keyword>
<dbReference type="PANTHER" id="PTHR42832:SF3">
    <property type="entry name" value="L-GLUTAMINE--4-(METHYLSULFANYL)-2-OXOBUTANOATE AMINOTRANSFERASE"/>
    <property type="match status" value="1"/>
</dbReference>
<dbReference type="InterPro" id="IPR015422">
    <property type="entry name" value="PyrdxlP-dep_Trfase_small"/>
</dbReference>
<keyword evidence="6" id="KW-1185">Reference proteome</keyword>
<organism evidence="5 6">
    <name type="scientific">Chengkuizengella axinellae</name>
    <dbReference type="NCBI Taxonomy" id="3064388"/>
    <lineage>
        <taxon>Bacteria</taxon>
        <taxon>Bacillati</taxon>
        <taxon>Bacillota</taxon>
        <taxon>Bacilli</taxon>
        <taxon>Bacillales</taxon>
        <taxon>Paenibacillaceae</taxon>
        <taxon>Chengkuizengella</taxon>
    </lineage>
</organism>
<dbReference type="PANTHER" id="PTHR42832">
    <property type="entry name" value="AMINO ACID AMINOTRANSFERASE"/>
    <property type="match status" value="1"/>
</dbReference>
<dbReference type="NCBIfam" id="NF005977">
    <property type="entry name" value="PRK08068.1"/>
    <property type="match status" value="1"/>
</dbReference>
<dbReference type="RefSeq" id="WP_305991567.1">
    <property type="nucleotide sequence ID" value="NZ_JAVAMP010000002.1"/>
</dbReference>
<dbReference type="GO" id="GO:0008483">
    <property type="term" value="F:transaminase activity"/>
    <property type="evidence" value="ECO:0007669"/>
    <property type="project" value="UniProtKB-KW"/>
</dbReference>
<dbReference type="Gene3D" id="3.90.1150.10">
    <property type="entry name" value="Aspartate Aminotransferase, domain 1"/>
    <property type="match status" value="1"/>
</dbReference>
<dbReference type="CDD" id="cd00609">
    <property type="entry name" value="AAT_like"/>
    <property type="match status" value="1"/>
</dbReference>
<protein>
    <submittedName>
        <fullName evidence="5">Aminotransferase class I/II-fold pyridoxal phosphate-dependent enzyme</fullName>
    </submittedName>
</protein>
<accession>A0ABT9IY42</accession>
<dbReference type="InterPro" id="IPR015424">
    <property type="entry name" value="PyrdxlP-dep_Trfase"/>
</dbReference>
<name>A0ABT9IY42_9BACL</name>
<keyword evidence="3" id="KW-0808">Transferase</keyword>
<dbReference type="InterPro" id="IPR050881">
    <property type="entry name" value="LL-DAP_aminotransferase"/>
</dbReference>
<comment type="cofactor">
    <cofactor evidence="1">
        <name>pyridoxal 5'-phosphate</name>
        <dbReference type="ChEBI" id="CHEBI:597326"/>
    </cofactor>
</comment>
<evidence type="ECO:0000256" key="1">
    <source>
        <dbReference type="ARBA" id="ARBA00001933"/>
    </source>
</evidence>
<dbReference type="Proteomes" id="UP001231941">
    <property type="component" value="Unassembled WGS sequence"/>
</dbReference>
<dbReference type="InterPro" id="IPR015421">
    <property type="entry name" value="PyrdxlP-dep_Trfase_major"/>
</dbReference>
<evidence type="ECO:0000256" key="3">
    <source>
        <dbReference type="ARBA" id="ARBA00022679"/>
    </source>
</evidence>
<dbReference type="EMBL" id="JAVAMP010000002">
    <property type="protein sequence ID" value="MDP5274284.1"/>
    <property type="molecule type" value="Genomic_DNA"/>
</dbReference>
<feature type="domain" description="Aminotransferase class I/classII large" evidence="4">
    <location>
        <begin position="32"/>
        <end position="381"/>
    </location>
</feature>
<evidence type="ECO:0000259" key="4">
    <source>
        <dbReference type="Pfam" id="PF00155"/>
    </source>
</evidence>
<sequence length="390" mass="43925">MISPSEKVRILPKQEFSAIFDKINQMKNMGLDVINLSQGNPDMPTPPHIVEEIKQAVGVSTFHRYPPFRGYSFLKTAICDFYKKEYDVEVDPEKEIAIFNGGKTAIYVICQAFLNENDVVLTPNPGYPEYIPDILMSNAIPYHFNLDVQNNYLPTYSSFDAAEVAKAMFLNYPNNPTGATANTQFFNETVNFAEKNNVGIIHDFAYAAFGFNGHKPVSFLQSKNAKKVGIELYTLSKTYNMAGWRIAFAVGNEQMIQAIHSFQDHVFVSVFGGVQKAAAAALQGDQTCVSSLNQLYETRASYFVKECKKRLGWNIEKPKGTFYVWAPVPHGYDSISFTSHLLEKAHVAVTPGAIFGDKGNPFIRISMVADIKRLEQFIERLEKLDLRFEL</sequence>
<dbReference type="InterPro" id="IPR004839">
    <property type="entry name" value="Aminotransferase_I/II_large"/>
</dbReference>
<dbReference type="Gene3D" id="3.40.640.10">
    <property type="entry name" value="Type I PLP-dependent aspartate aminotransferase-like (Major domain)"/>
    <property type="match status" value="1"/>
</dbReference>
<proteinExistence type="predicted"/>
<dbReference type="SUPFAM" id="SSF53383">
    <property type="entry name" value="PLP-dependent transferases"/>
    <property type="match status" value="1"/>
</dbReference>
<comment type="caution">
    <text evidence="5">The sequence shown here is derived from an EMBL/GenBank/DDBJ whole genome shotgun (WGS) entry which is preliminary data.</text>
</comment>
<gene>
    <name evidence="5" type="ORF">Q5Y73_09200</name>
</gene>
<evidence type="ECO:0000313" key="6">
    <source>
        <dbReference type="Proteomes" id="UP001231941"/>
    </source>
</evidence>
<evidence type="ECO:0000256" key="2">
    <source>
        <dbReference type="ARBA" id="ARBA00022576"/>
    </source>
</evidence>